<dbReference type="PANTHER" id="PTHR24177">
    <property type="entry name" value="CASKIN"/>
    <property type="match status" value="1"/>
</dbReference>
<evidence type="ECO:0000313" key="4">
    <source>
        <dbReference type="Proteomes" id="UP001374535"/>
    </source>
</evidence>
<evidence type="ECO:0000256" key="1">
    <source>
        <dbReference type="SAM" id="Phobius"/>
    </source>
</evidence>
<dbReference type="PANTHER" id="PTHR24177:SF187">
    <property type="entry name" value="ANKYRIN REPEAT PROTEIN"/>
    <property type="match status" value="1"/>
</dbReference>
<reference evidence="3 4" key="1">
    <citation type="journal article" date="2023" name="Life. Sci Alliance">
        <title>Evolutionary insights into 3D genome organization and epigenetic landscape of Vigna mungo.</title>
        <authorList>
            <person name="Junaid A."/>
            <person name="Singh B."/>
            <person name="Bhatia S."/>
        </authorList>
    </citation>
    <scope>NUCLEOTIDE SEQUENCE [LARGE SCALE GENOMIC DNA]</scope>
    <source>
        <strain evidence="3">Urdbean</strain>
    </source>
</reference>
<keyword evidence="4" id="KW-1185">Reference proteome</keyword>
<dbReference type="InterPro" id="IPR026961">
    <property type="entry name" value="PGG_dom"/>
</dbReference>
<evidence type="ECO:0000259" key="2">
    <source>
        <dbReference type="Pfam" id="PF13962"/>
    </source>
</evidence>
<keyword evidence="1" id="KW-0472">Membrane</keyword>
<dbReference type="GO" id="GO:0016020">
    <property type="term" value="C:membrane"/>
    <property type="evidence" value="ECO:0007669"/>
    <property type="project" value="TreeGrafter"/>
</dbReference>
<dbReference type="Proteomes" id="UP001374535">
    <property type="component" value="Chromosome 3"/>
</dbReference>
<keyword evidence="1" id="KW-1133">Transmembrane helix</keyword>
<feature type="transmembrane region" description="Helical" evidence="1">
    <location>
        <begin position="38"/>
        <end position="58"/>
    </location>
</feature>
<dbReference type="AlphaFoldDB" id="A0AAQ3NW61"/>
<proteinExistence type="predicted"/>
<gene>
    <name evidence="3" type="ORF">V8G54_009134</name>
</gene>
<evidence type="ECO:0000313" key="3">
    <source>
        <dbReference type="EMBL" id="WVZ16152.1"/>
    </source>
</evidence>
<dbReference type="Pfam" id="PF13962">
    <property type="entry name" value="PGG"/>
    <property type="match status" value="1"/>
</dbReference>
<feature type="non-terminal residue" evidence="3">
    <location>
        <position position="1"/>
    </location>
</feature>
<keyword evidence="1" id="KW-0812">Transmembrane</keyword>
<accession>A0AAQ3NW61</accession>
<sequence>SALIVGISFATSTAVPGSTDDGKPILGGQPAFDVFVTASLVRLGFSITTLVMFLVILTSPKQIQHFRLSLPLKLIFGLGSLFASIASEEADDGGEKSGDGRGIVIGGCGGKMSDVAEGEVEKCWMREEKIPRVRKK</sequence>
<name>A0AAQ3NW61_VIGMU</name>
<organism evidence="3 4">
    <name type="scientific">Vigna mungo</name>
    <name type="common">Black gram</name>
    <name type="synonym">Phaseolus mungo</name>
    <dbReference type="NCBI Taxonomy" id="3915"/>
    <lineage>
        <taxon>Eukaryota</taxon>
        <taxon>Viridiplantae</taxon>
        <taxon>Streptophyta</taxon>
        <taxon>Embryophyta</taxon>
        <taxon>Tracheophyta</taxon>
        <taxon>Spermatophyta</taxon>
        <taxon>Magnoliopsida</taxon>
        <taxon>eudicotyledons</taxon>
        <taxon>Gunneridae</taxon>
        <taxon>Pentapetalae</taxon>
        <taxon>rosids</taxon>
        <taxon>fabids</taxon>
        <taxon>Fabales</taxon>
        <taxon>Fabaceae</taxon>
        <taxon>Papilionoideae</taxon>
        <taxon>50 kb inversion clade</taxon>
        <taxon>NPAAA clade</taxon>
        <taxon>indigoferoid/millettioid clade</taxon>
        <taxon>Phaseoleae</taxon>
        <taxon>Vigna</taxon>
    </lineage>
</organism>
<protein>
    <recommendedName>
        <fullName evidence="2">PGG domain-containing protein</fullName>
    </recommendedName>
</protein>
<dbReference type="EMBL" id="CP144698">
    <property type="protein sequence ID" value="WVZ16152.1"/>
    <property type="molecule type" value="Genomic_DNA"/>
</dbReference>
<feature type="domain" description="PGG" evidence="2">
    <location>
        <begin position="1"/>
        <end position="86"/>
    </location>
</feature>